<feature type="binding site" evidence="17">
    <location>
        <position position="163"/>
    </location>
    <ligand>
        <name>Ca(2+)</name>
        <dbReference type="ChEBI" id="CHEBI:29108"/>
        <label>2</label>
    </ligand>
</feature>
<dbReference type="GO" id="GO:0008270">
    <property type="term" value="F:zinc ion binding"/>
    <property type="evidence" value="ECO:0007669"/>
    <property type="project" value="InterPro"/>
</dbReference>
<keyword evidence="24" id="KW-1185">Reference proteome</keyword>
<evidence type="ECO:0000256" key="1">
    <source>
        <dbReference type="ARBA" id="ARBA00004498"/>
    </source>
</evidence>
<dbReference type="SMART" id="SM00235">
    <property type="entry name" value="ZnMc"/>
    <property type="match status" value="1"/>
</dbReference>
<evidence type="ECO:0000256" key="7">
    <source>
        <dbReference type="ARBA" id="ARBA00022729"/>
    </source>
</evidence>
<feature type="binding site" evidence="17">
    <location>
        <position position="241"/>
    </location>
    <ligand>
        <name>Zn(2+)</name>
        <dbReference type="ChEBI" id="CHEBI:29105"/>
        <label>2</label>
        <note>catalytic</note>
    </ligand>
</feature>
<evidence type="ECO:0000256" key="6">
    <source>
        <dbReference type="ARBA" id="ARBA00022723"/>
    </source>
</evidence>
<comment type="similarity">
    <text evidence="2">Belongs to the peptidase M10A family.</text>
</comment>
<dbReference type="SMART" id="SM00120">
    <property type="entry name" value="HX"/>
    <property type="match status" value="4"/>
</dbReference>
<evidence type="ECO:0000256" key="16">
    <source>
        <dbReference type="PIRSR" id="PIRSR001191-2"/>
    </source>
</evidence>
<feature type="binding site" evidence="17">
    <location>
        <position position="368"/>
    </location>
    <ligand>
        <name>Ca(2+)</name>
        <dbReference type="ChEBI" id="CHEBI:29108"/>
        <label>5</label>
    </ligand>
</feature>
<feature type="binding site" evidence="17">
    <location>
        <position position="199"/>
    </location>
    <ligand>
        <name>Ca(2+)</name>
        <dbReference type="ChEBI" id="CHEBI:29108"/>
        <label>2</label>
    </ligand>
</feature>
<feature type="binding site" evidence="17">
    <location>
        <position position="203"/>
    </location>
    <ligand>
        <name>Ca(2+)</name>
        <dbReference type="ChEBI" id="CHEBI:29108"/>
        <label>3</label>
    </ligand>
</feature>
<feature type="repeat" description="Hemopexin" evidence="19">
    <location>
        <begin position="410"/>
        <end position="458"/>
    </location>
</feature>
<keyword evidence="4" id="KW-0272">Extracellular matrix</keyword>
<keyword evidence="10 16" id="KW-0862">Zinc</keyword>
<dbReference type="GO" id="GO:0004222">
    <property type="term" value="F:metalloendopeptidase activity"/>
    <property type="evidence" value="ECO:0007669"/>
    <property type="project" value="InterPro"/>
</dbReference>
<dbReference type="Gene3D" id="3.40.390.10">
    <property type="entry name" value="Collagenase (Catalytic Domain)"/>
    <property type="match status" value="1"/>
</dbReference>
<feature type="binding site" evidence="16">
    <location>
        <position position="227"/>
    </location>
    <ligand>
        <name>Zn(2+)</name>
        <dbReference type="ChEBI" id="CHEBI:29105"/>
        <label>2</label>
        <note>catalytic</note>
    </ligand>
</feature>
<evidence type="ECO:0000256" key="21">
    <source>
        <dbReference type="SAM" id="SignalP"/>
    </source>
</evidence>
<evidence type="ECO:0000256" key="2">
    <source>
        <dbReference type="ARBA" id="ARBA00010370"/>
    </source>
</evidence>
<evidence type="ECO:0000256" key="3">
    <source>
        <dbReference type="ARBA" id="ARBA00022525"/>
    </source>
</evidence>
<accession>A0A3Q3DF76</accession>
<dbReference type="InterPro" id="IPR036365">
    <property type="entry name" value="PGBD-like_sf"/>
</dbReference>
<keyword evidence="8" id="KW-0677">Repeat</keyword>
<evidence type="ECO:0000256" key="10">
    <source>
        <dbReference type="ARBA" id="ARBA00022833"/>
    </source>
</evidence>
<dbReference type="SUPFAM" id="SSF50923">
    <property type="entry name" value="Hemopexin-like domain"/>
    <property type="match status" value="1"/>
</dbReference>
<dbReference type="AlphaFoldDB" id="A0A3Q3DF76"/>
<dbReference type="SUPFAM" id="SSF47090">
    <property type="entry name" value="PGBD-like"/>
    <property type="match status" value="1"/>
</dbReference>
<dbReference type="InterPro" id="IPR006026">
    <property type="entry name" value="Peptidase_Metallo"/>
</dbReference>
<dbReference type="PROSITE" id="PS51642">
    <property type="entry name" value="HEMOPEXIN_2"/>
    <property type="match status" value="3"/>
</dbReference>
<dbReference type="CDD" id="cd04278">
    <property type="entry name" value="ZnMc_MMP"/>
    <property type="match status" value="1"/>
</dbReference>
<reference evidence="23" key="1">
    <citation type="submission" date="2025-08" db="UniProtKB">
        <authorList>
            <consortium name="Ensembl"/>
        </authorList>
    </citation>
    <scope>IDENTIFICATION</scope>
</reference>
<dbReference type="InterPro" id="IPR018487">
    <property type="entry name" value="Hemopexin-like_repeat"/>
</dbReference>
<organism evidence="23 24">
    <name type="scientific">Hippocampus comes</name>
    <name type="common">Tiger tail seahorse</name>
    <dbReference type="NCBI Taxonomy" id="109280"/>
    <lineage>
        <taxon>Eukaryota</taxon>
        <taxon>Metazoa</taxon>
        <taxon>Chordata</taxon>
        <taxon>Craniata</taxon>
        <taxon>Vertebrata</taxon>
        <taxon>Euteleostomi</taxon>
        <taxon>Actinopterygii</taxon>
        <taxon>Neopterygii</taxon>
        <taxon>Teleostei</taxon>
        <taxon>Neoteleostei</taxon>
        <taxon>Acanthomorphata</taxon>
        <taxon>Syngnathiaria</taxon>
        <taxon>Syngnathiformes</taxon>
        <taxon>Syngnathoidei</taxon>
        <taxon>Syngnathidae</taxon>
        <taxon>Hippocampus</taxon>
    </lineage>
</organism>
<feature type="binding site" evidence="17">
    <location>
        <position position="206"/>
    </location>
    <ligand>
        <name>Ca(2+)</name>
        <dbReference type="ChEBI" id="CHEBI:29108"/>
        <label>3</label>
    </ligand>
</feature>
<dbReference type="InterPro" id="IPR002477">
    <property type="entry name" value="Peptidoglycan-bd-like"/>
</dbReference>
<evidence type="ECO:0000256" key="20">
    <source>
        <dbReference type="SAM" id="MobiDB-lite"/>
    </source>
</evidence>
<feature type="binding site" evidence="17">
    <location>
        <position position="180"/>
    </location>
    <ligand>
        <name>Ca(2+)</name>
        <dbReference type="ChEBI" id="CHEBI:29108"/>
        <label>3</label>
    </ligand>
</feature>
<dbReference type="Pfam" id="PF00413">
    <property type="entry name" value="Peptidase_M10"/>
    <property type="match status" value="1"/>
</dbReference>
<feature type="binding site" evidence="17">
    <location>
        <position position="366"/>
    </location>
    <ligand>
        <name>Ca(2+)</name>
        <dbReference type="ChEBI" id="CHEBI:29108"/>
        <label>4</label>
    </ligand>
</feature>
<evidence type="ECO:0000256" key="8">
    <source>
        <dbReference type="ARBA" id="ARBA00022737"/>
    </source>
</evidence>
<evidence type="ECO:0000256" key="12">
    <source>
        <dbReference type="ARBA" id="ARBA00023049"/>
    </source>
</evidence>
<dbReference type="PIRSF" id="PIRSF001191">
    <property type="entry name" value="Peptidase_M10A_matrix"/>
    <property type="match status" value="1"/>
</dbReference>
<evidence type="ECO:0000256" key="11">
    <source>
        <dbReference type="ARBA" id="ARBA00022837"/>
    </source>
</evidence>
<dbReference type="InterPro" id="IPR024079">
    <property type="entry name" value="MetalloPept_cat_dom_sf"/>
</dbReference>
<evidence type="ECO:0000313" key="23">
    <source>
        <dbReference type="Ensembl" id="ENSHCOP00000010589.1"/>
    </source>
</evidence>
<feature type="compositionally biased region" description="Acidic residues" evidence="20">
    <location>
        <begin position="287"/>
        <end position="303"/>
    </location>
</feature>
<feature type="signal peptide" evidence="21">
    <location>
        <begin position="1"/>
        <end position="22"/>
    </location>
</feature>
<dbReference type="GO" id="GO:0030574">
    <property type="term" value="P:collagen catabolic process"/>
    <property type="evidence" value="ECO:0007669"/>
    <property type="project" value="TreeGrafter"/>
</dbReference>
<dbReference type="RefSeq" id="XP_019750845.1">
    <property type="nucleotide sequence ID" value="XM_019895286.1"/>
</dbReference>
<dbReference type="InterPro" id="IPR000585">
    <property type="entry name" value="Hemopexin-like_dom"/>
</dbReference>
<dbReference type="InterPro" id="IPR036375">
    <property type="entry name" value="Hemopexin-like_dom_sf"/>
</dbReference>
<evidence type="ECO:0000256" key="13">
    <source>
        <dbReference type="ARBA" id="ARBA00023145"/>
    </source>
</evidence>
<dbReference type="SUPFAM" id="SSF55486">
    <property type="entry name" value="Metalloproteases ('zincins'), catalytic domain"/>
    <property type="match status" value="1"/>
</dbReference>
<feature type="chain" id="PRO_5018611223" evidence="21">
    <location>
        <begin position="23"/>
        <end position="503"/>
    </location>
</feature>
<keyword evidence="3" id="KW-0964">Secreted</keyword>
<dbReference type="GO" id="GO:0030198">
    <property type="term" value="P:extracellular matrix organization"/>
    <property type="evidence" value="ECO:0007669"/>
    <property type="project" value="TreeGrafter"/>
</dbReference>
<comment type="subcellular location">
    <subcellularLocation>
        <location evidence="1">Secreted</location>
        <location evidence="1">Extracellular space</location>
        <location evidence="1">Extracellular matrix</location>
    </subcellularLocation>
</comment>
<evidence type="ECO:0000256" key="5">
    <source>
        <dbReference type="ARBA" id="ARBA00022670"/>
    </source>
</evidence>
<dbReference type="Gene3D" id="2.110.10.10">
    <property type="entry name" value="Hemopexin-like domain"/>
    <property type="match status" value="1"/>
</dbReference>
<dbReference type="GeneTree" id="ENSGT00940000167100"/>
<reference evidence="23" key="2">
    <citation type="submission" date="2025-09" db="UniProtKB">
        <authorList>
            <consortium name="Ensembl"/>
        </authorList>
    </citation>
    <scope>IDENTIFICATION</scope>
</reference>
<feature type="repeat" description="Hemopexin" evidence="19">
    <location>
        <begin position="362"/>
        <end position="408"/>
    </location>
</feature>
<dbReference type="FunFam" id="2.110.10.10:FF:000002">
    <property type="entry name" value="Matrix metallopeptidase 3"/>
    <property type="match status" value="1"/>
</dbReference>
<keyword evidence="11 17" id="KW-0106">Calcium</keyword>
<dbReference type="Ensembl" id="ENSHCOT00000017048.1">
    <property type="protein sequence ID" value="ENSHCOP00000010589.1"/>
    <property type="gene ID" value="ENSHCOG00000013234.1"/>
</dbReference>
<dbReference type="Pfam" id="PF01471">
    <property type="entry name" value="PG_binding_1"/>
    <property type="match status" value="1"/>
</dbReference>
<dbReference type="InterPro" id="IPR021190">
    <property type="entry name" value="Pept_M10A"/>
</dbReference>
<feature type="binding site" evidence="17">
    <location>
        <position position="181"/>
    </location>
    <ligand>
        <name>Ca(2+)</name>
        <dbReference type="ChEBI" id="CHEBI:29108"/>
        <label>3</label>
    </ligand>
</feature>
<evidence type="ECO:0000259" key="22">
    <source>
        <dbReference type="SMART" id="SM00235"/>
    </source>
</evidence>
<evidence type="ECO:0000256" key="4">
    <source>
        <dbReference type="ARBA" id="ARBA00022530"/>
    </source>
</evidence>
<dbReference type="PANTHER" id="PTHR10201:SF316">
    <property type="entry name" value="STROMELYSIN-2 PRECURSOR"/>
    <property type="match status" value="1"/>
</dbReference>
<dbReference type="OMA" id="KIQSVWP"/>
<evidence type="ECO:0000256" key="14">
    <source>
        <dbReference type="ARBA" id="ARBA00023157"/>
    </source>
</evidence>
<feature type="binding site" evidence="16">
    <location>
        <position position="223"/>
    </location>
    <ligand>
        <name>Zn(2+)</name>
        <dbReference type="ChEBI" id="CHEBI:29105"/>
        <label>2</label>
        <note>catalytic</note>
    </ligand>
</feature>
<keyword evidence="14 18" id="KW-1015">Disulfide bond</keyword>
<feature type="binding site" evidence="17">
    <location>
        <position position="175"/>
    </location>
    <ligand>
        <name>Zn(2+)</name>
        <dbReference type="ChEBI" id="CHEBI:29105"/>
        <label>1</label>
    </ligand>
</feature>
<feature type="binding site" evidence="17">
    <location>
        <position position="463"/>
    </location>
    <ligand>
        <name>Ca(2+)</name>
        <dbReference type="ChEBI" id="CHEBI:29108"/>
        <label>4</label>
    </ligand>
</feature>
<dbReference type="PRINTS" id="PR00138">
    <property type="entry name" value="MATRIXIN"/>
</dbReference>
<keyword evidence="12" id="KW-0482">Metalloprotease</keyword>
<evidence type="ECO:0000256" key="9">
    <source>
        <dbReference type="ARBA" id="ARBA00022801"/>
    </source>
</evidence>
<sequence length="503" mass="56840">MERPSIVKVALMMMMTVALSGAVPTILTGEEDHAKAQDYLSQYFSEVGVTTGSEQWRSGLDSFTDTLKMMQEFFGLEVTGQLDSDTMEVMLQPRCGFTDLPTFKYAHFDGQPKWDKNVVTYRITEYTPDLSQSFVDATLAKALQIYSDVVPLDFKQIQTGTADIMIKFKAHDHGDFAPFDGEGGVLAHAFSPGGGRGGDTHFDEDETWTLSSSGVNLFLVAAHEFGHALGLSHSKVQTALMFPTYRYINTEGYVLPEDDRQGVQALYGVRSSTKPTMKPAPKPQPEPEPEPEPQPEPEPEPTQEPDPGPAQEPDRCSRNLMFDAATSIQRHLYFFKGSHFWKRSSNWDGVSTRTINSVWSGINKVDAAYEYGPRGAVFLIEGDHYWQVKRNTVLPGFPKPLSDFGLPSSVTKVDAAVHIPFVGRTLFFVNNKYWSYNERRGRMDRRNPRLIRTELPGIGYRVDAAFEYRGYLFFSYGSRQTQYNYLRRRAVRTLMSSDWMDCD</sequence>
<dbReference type="FunFam" id="3.40.390.10:FF:000007">
    <property type="entry name" value="Collagenase 3"/>
    <property type="match status" value="1"/>
</dbReference>
<dbReference type="CDD" id="cd00094">
    <property type="entry name" value="HX"/>
    <property type="match status" value="1"/>
</dbReference>
<evidence type="ECO:0000256" key="15">
    <source>
        <dbReference type="PIRSR" id="PIRSR001191-1"/>
    </source>
</evidence>
<dbReference type="GO" id="GO:0031012">
    <property type="term" value="C:extracellular matrix"/>
    <property type="evidence" value="ECO:0007669"/>
    <property type="project" value="InterPro"/>
</dbReference>
<keyword evidence="6 16" id="KW-0479">Metal-binding</keyword>
<dbReference type="KEGG" id="hcq:109531161"/>
<feature type="binding site" evidence="17">
    <location>
        <position position="416"/>
    </location>
    <ligand>
        <name>Ca(2+)</name>
        <dbReference type="ChEBI" id="CHEBI:29108"/>
        <label>5</label>
    </ligand>
</feature>
<keyword evidence="9" id="KW-0378">Hydrolase</keyword>
<dbReference type="STRING" id="109280.ENSHCOP00000010589"/>
<comment type="cofactor">
    <cofactor evidence="17">
        <name>Ca(2+)</name>
        <dbReference type="ChEBI" id="CHEBI:29108"/>
    </cofactor>
    <text evidence="17">Can bind about 5 Ca(2+) ions per subunit.</text>
</comment>
<dbReference type="Proteomes" id="UP000264820">
    <property type="component" value="Unplaced"/>
</dbReference>
<dbReference type="GO" id="GO:0006508">
    <property type="term" value="P:proteolysis"/>
    <property type="evidence" value="ECO:0007669"/>
    <property type="project" value="UniProtKB-KW"/>
</dbReference>
<feature type="domain" description="Peptidase metallopeptidase" evidence="22">
    <location>
        <begin position="110"/>
        <end position="269"/>
    </location>
</feature>
<evidence type="ECO:0000256" key="19">
    <source>
        <dbReference type="PROSITE-ProRule" id="PRU01011"/>
    </source>
</evidence>
<dbReference type="GeneID" id="109531161"/>
<keyword evidence="5" id="KW-0645">Protease</keyword>
<keyword evidence="7 21" id="KW-0732">Signal</keyword>
<feature type="repeat" description="Hemopexin" evidence="19">
    <location>
        <begin position="459"/>
        <end position="502"/>
    </location>
</feature>
<evidence type="ECO:0000313" key="24">
    <source>
        <dbReference type="Proteomes" id="UP000264820"/>
    </source>
</evidence>
<name>A0A3Q3DF76_HIPCM</name>
<feature type="binding site" evidence="17">
    <location>
        <position position="197"/>
    </location>
    <ligand>
        <name>Ca(2+)</name>
        <dbReference type="ChEBI" id="CHEBI:29108"/>
        <label>2</label>
    </ligand>
</feature>
<dbReference type="InterPro" id="IPR001818">
    <property type="entry name" value="Pept_M10_metallopeptidase"/>
</dbReference>
<dbReference type="PANTHER" id="PTHR10201">
    <property type="entry name" value="MATRIX METALLOPROTEINASE"/>
    <property type="match status" value="1"/>
</dbReference>
<feature type="binding site" evidence="17">
    <location>
        <position position="188"/>
    </location>
    <ligand>
        <name>Zn(2+)</name>
        <dbReference type="ChEBI" id="CHEBI:29105"/>
        <label>1</label>
    </ligand>
</feature>
<dbReference type="OrthoDB" id="406838at2759"/>
<feature type="binding site" evidence="17">
    <location>
        <position position="129"/>
    </location>
    <ligand>
        <name>Ca(2+)</name>
        <dbReference type="ChEBI" id="CHEBI:29108"/>
        <label>1</label>
    </ligand>
</feature>
<dbReference type="Pfam" id="PF00045">
    <property type="entry name" value="Hemopexin"/>
    <property type="match status" value="3"/>
</dbReference>
<feature type="binding site" evidence="17">
    <location>
        <position position="201"/>
    </location>
    <ligand>
        <name>Zn(2+)</name>
        <dbReference type="ChEBI" id="CHEBI:29105"/>
        <label>1</label>
    </ligand>
</feature>
<feature type="binding site" evidence="17">
    <location>
        <position position="323"/>
    </location>
    <ligand>
        <name>Ca(2+)</name>
        <dbReference type="ChEBI" id="CHEBI:29108"/>
        <label>4</label>
    </ligand>
</feature>
<comment type="cofactor">
    <cofactor evidence="17">
        <name>Zn(2+)</name>
        <dbReference type="ChEBI" id="CHEBI:29105"/>
    </cofactor>
    <text evidence="17">Binds 2 Zn(2+) ions per subunit.</text>
</comment>
<feature type="binding site" evidence="16">
    <location>
        <position position="233"/>
    </location>
    <ligand>
        <name>Zn(2+)</name>
        <dbReference type="ChEBI" id="CHEBI:29105"/>
        <label>2</label>
        <note>catalytic</note>
    </ligand>
</feature>
<feature type="active site" evidence="15">
    <location>
        <position position="224"/>
    </location>
</feature>
<feature type="region of interest" description="Disordered" evidence="20">
    <location>
        <begin position="268"/>
        <end position="316"/>
    </location>
</feature>
<evidence type="ECO:0000256" key="17">
    <source>
        <dbReference type="PIRSR" id="PIRSR621190-2"/>
    </source>
</evidence>
<feature type="binding site" evidence="17">
    <location>
        <position position="173"/>
    </location>
    <ligand>
        <name>Zn(2+)</name>
        <dbReference type="ChEBI" id="CHEBI:29105"/>
        <label>1</label>
    </ligand>
</feature>
<feature type="binding site" description="in inhibited form" evidence="17">
    <location>
        <position position="95"/>
    </location>
    <ligand>
        <name>Zn(2+)</name>
        <dbReference type="ChEBI" id="CHEBI:29105"/>
        <label>2</label>
        <note>catalytic</note>
    </ligand>
</feature>
<dbReference type="InterPro" id="IPR033739">
    <property type="entry name" value="M10A_MMP"/>
</dbReference>
<proteinExistence type="inferred from homology"/>
<protein>
    <submittedName>
        <fullName evidence="23">Matrix metallopeptidase 30</fullName>
    </submittedName>
</protein>
<evidence type="ECO:0000256" key="18">
    <source>
        <dbReference type="PIRSR" id="PIRSR621190-3"/>
    </source>
</evidence>
<keyword evidence="13" id="KW-0865">Zymogen</keyword>
<feature type="binding site" evidence="17">
    <location>
        <position position="206"/>
    </location>
    <ligand>
        <name>Ca(2+)</name>
        <dbReference type="ChEBI" id="CHEBI:29108"/>
        <label>1</label>
    </ligand>
</feature>
<feature type="disulfide bond" evidence="18">
    <location>
        <begin position="316"/>
        <end position="502"/>
    </location>
</feature>